<dbReference type="RefSeq" id="WP_098734452.1">
    <property type="nucleotide sequence ID" value="NZ_PDKW01000031.1"/>
</dbReference>
<reference evidence="3" key="1">
    <citation type="submission" date="2017-10" db="EMBL/GenBank/DDBJ databases">
        <authorList>
            <person name="Kravchenko I.K."/>
            <person name="Grouzdev D.S."/>
        </authorList>
    </citation>
    <scope>NUCLEOTIDE SEQUENCE [LARGE SCALE GENOMIC DNA]</scope>
    <source>
        <strain evidence="3">B2</strain>
    </source>
</reference>
<proteinExistence type="predicted"/>
<comment type="caution">
    <text evidence="2">The sequence shown here is derived from an EMBL/GenBank/DDBJ whole genome shotgun (WGS) entry which is preliminary data.</text>
</comment>
<gene>
    <name evidence="2" type="ORF">CRT60_00205</name>
</gene>
<dbReference type="Proteomes" id="UP000225379">
    <property type="component" value="Unassembled WGS sequence"/>
</dbReference>
<protein>
    <submittedName>
        <fullName evidence="2">Mobilization protein</fullName>
    </submittedName>
</protein>
<dbReference type="OrthoDB" id="8454254at2"/>
<keyword evidence="1" id="KW-0175">Coiled coil</keyword>
<feature type="coiled-coil region" evidence="1">
    <location>
        <begin position="2"/>
        <end position="36"/>
    </location>
</feature>
<evidence type="ECO:0000313" key="3">
    <source>
        <dbReference type="Proteomes" id="UP000225379"/>
    </source>
</evidence>
<accession>A0A2B8BNH3</accession>
<evidence type="ECO:0000256" key="1">
    <source>
        <dbReference type="SAM" id="Coils"/>
    </source>
</evidence>
<name>A0A2B8BNH3_9PROT</name>
<organism evidence="2 3">
    <name type="scientific">Azospirillum palustre</name>
    <dbReference type="NCBI Taxonomy" id="2044885"/>
    <lineage>
        <taxon>Bacteria</taxon>
        <taxon>Pseudomonadati</taxon>
        <taxon>Pseudomonadota</taxon>
        <taxon>Alphaproteobacteria</taxon>
        <taxon>Rhodospirillales</taxon>
        <taxon>Azospirillaceae</taxon>
        <taxon>Azospirillum</taxon>
    </lineage>
</organism>
<dbReference type="AlphaFoldDB" id="A0A2B8BNH3"/>
<evidence type="ECO:0000313" key="2">
    <source>
        <dbReference type="EMBL" id="PGH59471.1"/>
    </source>
</evidence>
<keyword evidence="3" id="KW-1185">Reference proteome</keyword>
<dbReference type="EMBL" id="PDKW01000031">
    <property type="protein sequence ID" value="PGH59471.1"/>
    <property type="molecule type" value="Genomic_DNA"/>
</dbReference>
<sequence length="93" mass="10400">MAKTAAEKLAELEKQAEAIKARMQAIKAREKNAERKADTRRKVILGGLLLAKAEQDDRFARVVEQLLKAVERPADRAAFDGWEPPKVKTEESA</sequence>